<organism evidence="4 5">
    <name type="scientific">Arcticibacter svalbardensis MN12-7</name>
    <dbReference type="NCBI Taxonomy" id="1150600"/>
    <lineage>
        <taxon>Bacteria</taxon>
        <taxon>Pseudomonadati</taxon>
        <taxon>Bacteroidota</taxon>
        <taxon>Sphingobacteriia</taxon>
        <taxon>Sphingobacteriales</taxon>
        <taxon>Sphingobacteriaceae</taxon>
        <taxon>Arcticibacter</taxon>
    </lineage>
</organism>
<evidence type="ECO:0000256" key="1">
    <source>
        <dbReference type="ARBA" id="ARBA00022801"/>
    </source>
</evidence>
<dbReference type="PANTHER" id="PTHR48081">
    <property type="entry name" value="AB HYDROLASE SUPERFAMILY PROTEIN C4A8.06C"/>
    <property type="match status" value="1"/>
</dbReference>
<feature type="chain" id="PRO_5004472078" evidence="2">
    <location>
        <begin position="21"/>
        <end position="310"/>
    </location>
</feature>
<proteinExistence type="predicted"/>
<dbReference type="PATRIC" id="fig|1150600.3.peg.2188"/>
<dbReference type="Proteomes" id="UP000014174">
    <property type="component" value="Unassembled WGS sequence"/>
</dbReference>
<name>R9GSD1_9SPHI</name>
<keyword evidence="1" id="KW-0378">Hydrolase</keyword>
<comment type="caution">
    <text evidence="4">The sequence shown here is derived from an EMBL/GenBank/DDBJ whole genome shotgun (WGS) entry which is preliminary data.</text>
</comment>
<dbReference type="PANTHER" id="PTHR48081:SF13">
    <property type="entry name" value="ALPHA_BETA HYDROLASE"/>
    <property type="match status" value="1"/>
</dbReference>
<dbReference type="InterPro" id="IPR029058">
    <property type="entry name" value="AB_hydrolase_fold"/>
</dbReference>
<evidence type="ECO:0000313" key="5">
    <source>
        <dbReference type="Proteomes" id="UP000014174"/>
    </source>
</evidence>
<accession>R9GSD1</accession>
<feature type="signal peptide" evidence="2">
    <location>
        <begin position="1"/>
        <end position="20"/>
    </location>
</feature>
<feature type="domain" description="BD-FAE-like" evidence="3">
    <location>
        <begin position="51"/>
        <end position="261"/>
    </location>
</feature>
<dbReference type="eggNOG" id="COG0657">
    <property type="taxonomic scope" value="Bacteria"/>
</dbReference>
<dbReference type="Gene3D" id="3.40.50.1820">
    <property type="entry name" value="alpha/beta hydrolase"/>
    <property type="match status" value="1"/>
</dbReference>
<dbReference type="InterPro" id="IPR049492">
    <property type="entry name" value="BD-FAE-like_dom"/>
</dbReference>
<dbReference type="RefSeq" id="WP_016195448.1">
    <property type="nucleotide sequence ID" value="NZ_AQPN01000079.1"/>
</dbReference>
<evidence type="ECO:0000313" key="4">
    <source>
        <dbReference type="EMBL" id="EOR94616.1"/>
    </source>
</evidence>
<dbReference type="InterPro" id="IPR050300">
    <property type="entry name" value="GDXG_lipolytic_enzyme"/>
</dbReference>
<dbReference type="GO" id="GO:0016787">
    <property type="term" value="F:hydrolase activity"/>
    <property type="evidence" value="ECO:0007669"/>
    <property type="project" value="UniProtKB-KW"/>
</dbReference>
<reference evidence="4 5" key="1">
    <citation type="journal article" date="2013" name="Genome Announc.">
        <title>Draft Genome Sequence of Arcticibacter svalbardensis Strain MN12-7T, a Member of the Family Sphingobacteriaceae Isolated from an Arctic Soil Sample.</title>
        <authorList>
            <person name="Shivaji S."/>
            <person name="Ara S."/>
            <person name="Prasad S."/>
            <person name="Manasa B.P."/>
            <person name="Begum Z."/>
            <person name="Singh A."/>
            <person name="Kumar Pinnaka A."/>
        </authorList>
    </citation>
    <scope>NUCLEOTIDE SEQUENCE [LARGE SCALE GENOMIC DNA]</scope>
    <source>
        <strain evidence="4 5">MN12-7</strain>
    </source>
</reference>
<dbReference type="EMBL" id="AQPN01000079">
    <property type="protein sequence ID" value="EOR94616.1"/>
    <property type="molecule type" value="Genomic_DNA"/>
</dbReference>
<dbReference type="Pfam" id="PF20434">
    <property type="entry name" value="BD-FAE"/>
    <property type="match status" value="1"/>
</dbReference>
<dbReference type="AlphaFoldDB" id="R9GSD1"/>
<gene>
    <name evidence="4" type="ORF">ADIARSV_2214</name>
</gene>
<dbReference type="OrthoDB" id="9777975at2"/>
<keyword evidence="2" id="KW-0732">Signal</keyword>
<protein>
    <submittedName>
        <fullName evidence="4">Esterase/lipase-like protein</fullName>
    </submittedName>
</protein>
<keyword evidence="5" id="KW-1185">Reference proteome</keyword>
<sequence length="310" mass="34739">MKVISILSLLTVFLFQTSFSQNKNDDKEVLSQFKYTENIVYKTVNGKQLKLTIFFPKERKFKKTPIMLYTHGGGWAGGNMYAILKSNFLETLKILTEKGIACATVEYRMLRPGVSSVADCVIDCKDAARFLVKNADKYGFDIEKMGLWGGSAGGHLSLLTALANNEDFLGDESLKSVVPKFQCIASYYPLTTFFEPEKLLKGSKFTEPEFYERMLGGTLEEKKDYAHLLSPVEYVTKKSPPILLLHGDKDITLPIMQSEYFLSVAKEKGANVELFTVKDAGHSFSGKQISPSMSEINQKAADFILKHLSK</sequence>
<evidence type="ECO:0000256" key="2">
    <source>
        <dbReference type="SAM" id="SignalP"/>
    </source>
</evidence>
<dbReference type="STRING" id="1150600.ADIARSV_2214"/>
<dbReference type="SUPFAM" id="SSF53474">
    <property type="entry name" value="alpha/beta-Hydrolases"/>
    <property type="match status" value="1"/>
</dbReference>
<evidence type="ECO:0000259" key="3">
    <source>
        <dbReference type="Pfam" id="PF20434"/>
    </source>
</evidence>